<dbReference type="Proteomes" id="UP000000503">
    <property type="component" value="Chromosome"/>
</dbReference>
<dbReference type="InterPro" id="IPR036034">
    <property type="entry name" value="PDZ_sf"/>
</dbReference>
<dbReference type="STRING" id="744872.Spica_1796"/>
<name>F8F330_GRAC1</name>
<dbReference type="KEGG" id="scd:Spica_1796"/>
<dbReference type="Gene3D" id="2.30.42.10">
    <property type="match status" value="1"/>
</dbReference>
<dbReference type="SMART" id="SM00228">
    <property type="entry name" value="PDZ"/>
    <property type="match status" value="1"/>
</dbReference>
<dbReference type="AlphaFoldDB" id="F8F330"/>
<gene>
    <name evidence="2" type="ordered locus">Spica_1796</name>
</gene>
<dbReference type="HOGENOM" id="CLU_956266_0_0_12"/>
<dbReference type="SUPFAM" id="SSF50156">
    <property type="entry name" value="PDZ domain-like"/>
    <property type="match status" value="1"/>
</dbReference>
<evidence type="ECO:0000259" key="1">
    <source>
        <dbReference type="SMART" id="SM00228"/>
    </source>
</evidence>
<protein>
    <submittedName>
        <fullName evidence="2">PDZ/DHR/GLGF domain protein</fullName>
    </submittedName>
</protein>
<evidence type="ECO:0000313" key="2">
    <source>
        <dbReference type="EMBL" id="AEJ19938.1"/>
    </source>
</evidence>
<dbReference type="RefSeq" id="WP_013969229.1">
    <property type="nucleotide sequence ID" value="NC_015732.1"/>
</dbReference>
<organism evidence="2 3">
    <name type="scientific">Gracilinema caldarium (strain ATCC 51460 / DSM 7334 / H1)</name>
    <name type="common">Treponema caldarium</name>
    <dbReference type="NCBI Taxonomy" id="744872"/>
    <lineage>
        <taxon>Bacteria</taxon>
        <taxon>Pseudomonadati</taxon>
        <taxon>Spirochaetota</taxon>
        <taxon>Spirochaetia</taxon>
        <taxon>Spirochaetales</taxon>
        <taxon>Breznakiellaceae</taxon>
        <taxon>Gracilinema</taxon>
    </lineage>
</organism>
<evidence type="ECO:0000313" key="3">
    <source>
        <dbReference type="Proteomes" id="UP000000503"/>
    </source>
</evidence>
<reference evidence="3" key="1">
    <citation type="journal article" date="2013" name="Stand. Genomic Sci.">
        <title>Genome sequence of the thermophilic fresh-water bacterium Spirochaeta caldaria type strain (H1(T)), reclassification of Spirochaeta caldaria, Spirochaeta stenostrepta, and Spirochaeta zuelzerae in the genus Treponema as Treponema caldaria comb. nov., Treponema stenostrepta comb. nov., and Treponema zuelzerae comb. nov., and emendation of the genus Treponema.</title>
        <authorList>
            <person name="Abt B."/>
            <person name="Goker M."/>
            <person name="Scheuner C."/>
            <person name="Han C."/>
            <person name="Lu M."/>
            <person name="Misra M."/>
            <person name="Lapidus A."/>
            <person name="Nolan M."/>
            <person name="Lucas S."/>
            <person name="Hammon N."/>
            <person name="Deshpande S."/>
            <person name="Cheng J.F."/>
            <person name="Tapia R."/>
            <person name="Goodwin L.A."/>
            <person name="Pitluck S."/>
            <person name="Liolios K."/>
            <person name="Pagani I."/>
            <person name="Ivanova N."/>
            <person name="Mavromatis K."/>
            <person name="Mikhailova N."/>
            <person name="Huntemann M."/>
            <person name="Pati A."/>
            <person name="Chen A."/>
            <person name="Palaniappan K."/>
            <person name="Land M."/>
            <person name="Hauser L."/>
            <person name="Jeffries C.D."/>
            <person name="Rohde M."/>
            <person name="Spring S."/>
            <person name="Gronow S."/>
            <person name="Detter J.C."/>
            <person name="Bristow J."/>
            <person name="Eisen J.A."/>
            <person name="Markowitz V."/>
            <person name="Hugenholtz P."/>
            <person name="Kyrpides N.C."/>
            <person name="Woyke T."/>
            <person name="Klenk H.P."/>
        </authorList>
    </citation>
    <scope>NUCLEOTIDE SEQUENCE</scope>
    <source>
        <strain evidence="3">ATCC 51460 / DSM 7334 / H1</strain>
    </source>
</reference>
<keyword evidence="3" id="KW-1185">Reference proteome</keyword>
<proteinExistence type="predicted"/>
<feature type="domain" description="PDZ" evidence="1">
    <location>
        <begin position="187"/>
        <end position="269"/>
    </location>
</feature>
<dbReference type="EMBL" id="CP002868">
    <property type="protein sequence ID" value="AEJ19938.1"/>
    <property type="molecule type" value="Genomic_DNA"/>
</dbReference>
<accession>F8F330</accession>
<dbReference type="Pfam" id="PF13180">
    <property type="entry name" value="PDZ_2"/>
    <property type="match status" value="1"/>
</dbReference>
<sequence>MFPIFEKLIRQRGLILFALVLLLNHPIWTDDIDSVWPTPSTEQWYWYEPDSSLSPDQVSNILNNVALSQTHFRYSKYFNSLFTLQESRLDLKKNSISSAAIRIKTTWVGINEASGRGSKNLTIPLASISNISLFYSSRGKNEPWYIKLLLNDDSSFIFYFKDEMLARQFGSALGSALSRQGLSLKIPRLGIITGDLSPGQAEAIGKSRIENMLLIDVAIDGPADQAGLRTLDVITEFNGVTIKNKSHFLSIVESMASGENANITFLRREKATENDKEHYIWTQKTVKITAR</sequence>
<dbReference type="InterPro" id="IPR001478">
    <property type="entry name" value="PDZ"/>
</dbReference>